<keyword evidence="8 10" id="KW-0472">Membrane</keyword>
<dbReference type="HOGENOM" id="CLU_597064_0_0_9"/>
<dbReference type="SUPFAM" id="SSF53300">
    <property type="entry name" value="vWA-like"/>
    <property type="match status" value="1"/>
</dbReference>
<feature type="transmembrane region" description="Helical" evidence="10">
    <location>
        <begin position="12"/>
        <end position="32"/>
    </location>
</feature>
<dbReference type="InterPro" id="IPR036465">
    <property type="entry name" value="vWFA_dom_sf"/>
</dbReference>
<dbReference type="Proteomes" id="UP000005955">
    <property type="component" value="Unassembled WGS sequence"/>
</dbReference>
<evidence type="ECO:0000256" key="8">
    <source>
        <dbReference type="ARBA" id="ARBA00023136"/>
    </source>
</evidence>
<dbReference type="RefSeq" id="WP_004189457.1">
    <property type="nucleotide sequence ID" value="NZ_GL878550.1"/>
</dbReference>
<dbReference type="Gene3D" id="3.40.50.410">
    <property type="entry name" value="von Willebrand factor, type A domain"/>
    <property type="match status" value="1"/>
</dbReference>
<dbReference type="GO" id="GO:0030420">
    <property type="term" value="P:establishment of competence for transformation"/>
    <property type="evidence" value="ECO:0007669"/>
    <property type="project" value="UniProtKB-KW"/>
</dbReference>
<evidence type="ECO:0000256" key="4">
    <source>
        <dbReference type="ARBA" id="ARBA00022481"/>
    </source>
</evidence>
<dbReference type="PATRIC" id="fig|888813.3.peg.2046"/>
<dbReference type="EMBL" id="AFBD01000010">
    <property type="protein sequence ID" value="EGF12786.1"/>
    <property type="molecule type" value="Genomic_DNA"/>
</dbReference>
<evidence type="ECO:0000256" key="3">
    <source>
        <dbReference type="ARBA" id="ARBA00022475"/>
    </source>
</evidence>
<dbReference type="GO" id="GO:0005886">
    <property type="term" value="C:plasma membrane"/>
    <property type="evidence" value="ECO:0007669"/>
    <property type="project" value="UniProtKB-SubCell"/>
</dbReference>
<sequence>MMKQIQKGFTLVEMIMAIMLMSMIALIIGVIFNTMFSSRELIEREANIQAEMRTSMQYVDRTIGKATSVFILDDSKYKGSGEGLTKEWSYIGLSADGKMVLNYVWDKKKQDWNVIKLGTKSLYDMKLDLEFKTDGAYQDNRLINYNLTGKYPDSNNKFSIDTAMSTLNSKQVFSKVGKGKKGIALAYRNDPIEGQVNVAISFVFDSSGSMERDMKGRNTNVVKERRISILREKAIEMVKELKEIGNVSVNLSGFSHYGFYVQKDFSQLDKGTEQIEKSINSLPTRGVTNPGDGLRYGMVSLQQQHVQLKYVVLLTDGIPNAYIVDPSANYPGNKVWIRGGEIVDYQKPIYNLSTKVDNFQVGYLDGAKYSEQFSRLAYDQDSSDSAFRAKTIGYAGAVSKKFGKDIRRVNLIGFSGVEQEVAYGEALTEAIREGVVDAQYVSATDAEELKKTFSDIKKQIQQDLWFVSGP</sequence>
<dbReference type="AlphaFoldDB" id="F2CA71"/>
<evidence type="ECO:0000256" key="2">
    <source>
        <dbReference type="ARBA" id="ARBA00004377"/>
    </source>
</evidence>
<organism evidence="12 13">
    <name type="scientific">Streptococcus sanguinis SK330</name>
    <dbReference type="NCBI Taxonomy" id="888813"/>
    <lineage>
        <taxon>Bacteria</taxon>
        <taxon>Bacillati</taxon>
        <taxon>Bacillota</taxon>
        <taxon>Bacilli</taxon>
        <taxon>Lactobacillales</taxon>
        <taxon>Streptococcaceae</taxon>
        <taxon>Streptococcus</taxon>
    </lineage>
</organism>
<keyword evidence="3" id="KW-1003">Cell membrane</keyword>
<evidence type="ECO:0000256" key="9">
    <source>
        <dbReference type="ARBA" id="ARBA00023287"/>
    </source>
</evidence>
<dbReference type="GO" id="GO:0015628">
    <property type="term" value="P:protein secretion by the type II secretion system"/>
    <property type="evidence" value="ECO:0007669"/>
    <property type="project" value="TreeGrafter"/>
</dbReference>
<dbReference type="Pfam" id="PF07963">
    <property type="entry name" value="N_methyl"/>
    <property type="match status" value="1"/>
</dbReference>
<keyword evidence="7 10" id="KW-1133">Transmembrane helix</keyword>
<comment type="subcellular location">
    <subcellularLocation>
        <location evidence="2">Cell inner membrane</location>
        <topology evidence="2">Single-pass membrane protein</topology>
    </subcellularLocation>
    <subcellularLocation>
        <location evidence="1">Cell surface</location>
    </subcellularLocation>
</comment>
<keyword evidence="9" id="KW-0178">Competence</keyword>
<evidence type="ECO:0000313" key="12">
    <source>
        <dbReference type="EMBL" id="EGF12786.1"/>
    </source>
</evidence>
<protein>
    <submittedName>
        <fullName evidence="12">Fused nitric oxide reductase NorD/von Willebrand factor type A domain protein</fullName>
    </submittedName>
</protein>
<keyword evidence="4" id="KW-0488">Methylation</keyword>
<dbReference type="PROSITE" id="PS00409">
    <property type="entry name" value="PROKAR_NTER_METHYL"/>
    <property type="match status" value="1"/>
</dbReference>
<proteinExistence type="predicted"/>
<dbReference type="Pfam" id="PF13519">
    <property type="entry name" value="VWA_2"/>
    <property type="match status" value="1"/>
</dbReference>
<accession>F2CA71</accession>
<name>F2CA71_STRSA</name>
<dbReference type="PANTHER" id="PTHR39583">
    <property type="entry name" value="TYPE II SECRETION SYSTEM PROTEIN J-RELATED"/>
    <property type="match status" value="1"/>
</dbReference>
<dbReference type="InterPro" id="IPR045584">
    <property type="entry name" value="Pilin-like"/>
</dbReference>
<feature type="domain" description="VWFA" evidence="11">
    <location>
        <begin position="199"/>
        <end position="406"/>
    </location>
</feature>
<comment type="caution">
    <text evidence="12">The sequence shown here is derived from an EMBL/GenBank/DDBJ whole genome shotgun (WGS) entry which is preliminary data.</text>
</comment>
<keyword evidence="5" id="KW-0997">Cell inner membrane</keyword>
<evidence type="ECO:0000256" key="1">
    <source>
        <dbReference type="ARBA" id="ARBA00004241"/>
    </source>
</evidence>
<dbReference type="CDD" id="cd00198">
    <property type="entry name" value="vWFA"/>
    <property type="match status" value="1"/>
</dbReference>
<evidence type="ECO:0000256" key="10">
    <source>
        <dbReference type="SAM" id="Phobius"/>
    </source>
</evidence>
<dbReference type="PROSITE" id="PS50234">
    <property type="entry name" value="VWFA"/>
    <property type="match status" value="1"/>
</dbReference>
<dbReference type="SMART" id="SM00327">
    <property type="entry name" value="VWA"/>
    <property type="match status" value="1"/>
</dbReference>
<evidence type="ECO:0000259" key="11">
    <source>
        <dbReference type="PROSITE" id="PS50234"/>
    </source>
</evidence>
<dbReference type="SUPFAM" id="SSF54523">
    <property type="entry name" value="Pili subunits"/>
    <property type="match status" value="1"/>
</dbReference>
<gene>
    <name evidence="12" type="primary">norD</name>
    <name evidence="12" type="ORF">HMPREF9386_2077</name>
</gene>
<keyword evidence="6 10" id="KW-0812">Transmembrane</keyword>
<evidence type="ECO:0000256" key="5">
    <source>
        <dbReference type="ARBA" id="ARBA00022519"/>
    </source>
</evidence>
<dbReference type="GO" id="GO:0009986">
    <property type="term" value="C:cell surface"/>
    <property type="evidence" value="ECO:0007669"/>
    <property type="project" value="UniProtKB-SubCell"/>
</dbReference>
<dbReference type="PANTHER" id="PTHR39583:SF2">
    <property type="entry name" value="TYPE II SECRETION SYSTEM PROTEIN J"/>
    <property type="match status" value="1"/>
</dbReference>
<dbReference type="InterPro" id="IPR051621">
    <property type="entry name" value="T2SS_protein_J"/>
</dbReference>
<evidence type="ECO:0000256" key="6">
    <source>
        <dbReference type="ARBA" id="ARBA00022692"/>
    </source>
</evidence>
<dbReference type="InterPro" id="IPR002035">
    <property type="entry name" value="VWF_A"/>
</dbReference>
<evidence type="ECO:0000256" key="7">
    <source>
        <dbReference type="ARBA" id="ARBA00022989"/>
    </source>
</evidence>
<dbReference type="InterPro" id="IPR012902">
    <property type="entry name" value="N_methyl_site"/>
</dbReference>
<reference evidence="12 13" key="1">
    <citation type="submission" date="2011-02" db="EMBL/GenBank/DDBJ databases">
        <authorList>
            <person name="Muzny D."/>
            <person name="Qin X."/>
            <person name="Deng J."/>
            <person name="Jiang H."/>
            <person name="Liu Y."/>
            <person name="Qu J."/>
            <person name="Song X.-Z."/>
            <person name="Zhang L."/>
            <person name="Thornton R."/>
            <person name="Coyle M."/>
            <person name="Francisco L."/>
            <person name="Jackson L."/>
            <person name="Javaid M."/>
            <person name="Korchina V."/>
            <person name="Kovar C."/>
            <person name="Mata R."/>
            <person name="Mathew T."/>
            <person name="Ngo R."/>
            <person name="Nguyen L."/>
            <person name="Nguyen N."/>
            <person name="Okwuonu G."/>
            <person name="Ongeri F."/>
            <person name="Pham C."/>
            <person name="Simmons D."/>
            <person name="Wilczek-Boney K."/>
            <person name="Hale W."/>
            <person name="Jakkamsetti A."/>
            <person name="Pham P."/>
            <person name="Ruth R."/>
            <person name="San Lucas F."/>
            <person name="Warren J."/>
            <person name="Zhang J."/>
            <person name="Zhao Z."/>
            <person name="Zhou C."/>
            <person name="Zhu D."/>
            <person name="Lee S."/>
            <person name="Bess C."/>
            <person name="Blankenburg K."/>
            <person name="Forbes L."/>
            <person name="Fu Q."/>
            <person name="Gubbala S."/>
            <person name="Hirani K."/>
            <person name="Jayaseelan J.C."/>
            <person name="Lara F."/>
            <person name="Munidasa M."/>
            <person name="Palculict T."/>
            <person name="Patil S."/>
            <person name="Pu L.-L."/>
            <person name="Saada N."/>
            <person name="Tang L."/>
            <person name="Weissenberger G."/>
            <person name="Zhu Y."/>
            <person name="Hemphill L."/>
            <person name="Shang Y."/>
            <person name="Youmans B."/>
            <person name="Ayvaz T."/>
            <person name="Ross M."/>
            <person name="Santibanez J."/>
            <person name="Aqrawi P."/>
            <person name="Gross S."/>
            <person name="Joshi V."/>
            <person name="Fowler G."/>
            <person name="Nazareth L."/>
            <person name="Reid J."/>
            <person name="Worley K."/>
            <person name="Petrosino J."/>
            <person name="Highlander S."/>
            <person name="Gibbs R."/>
        </authorList>
    </citation>
    <scope>NUCLEOTIDE SEQUENCE [LARGE SCALE GENOMIC DNA]</scope>
    <source>
        <strain evidence="12 13">SK330</strain>
    </source>
</reference>
<dbReference type="NCBIfam" id="TIGR02532">
    <property type="entry name" value="IV_pilin_GFxxxE"/>
    <property type="match status" value="1"/>
</dbReference>
<evidence type="ECO:0000313" key="13">
    <source>
        <dbReference type="Proteomes" id="UP000005955"/>
    </source>
</evidence>